<comment type="caution">
    <text evidence="2">The sequence shown here is derived from an EMBL/GenBank/DDBJ whole genome shotgun (WGS) entry which is preliminary data.</text>
</comment>
<gene>
    <name evidence="2" type="ORF">JD77_02279</name>
</gene>
<keyword evidence="3" id="KW-1185">Reference proteome</keyword>
<dbReference type="EMBL" id="VLKE01000001">
    <property type="protein sequence ID" value="TWH67305.1"/>
    <property type="molecule type" value="Genomic_DNA"/>
</dbReference>
<dbReference type="AlphaFoldDB" id="A0A562I9A0"/>
<dbReference type="Proteomes" id="UP000319825">
    <property type="component" value="Unassembled WGS sequence"/>
</dbReference>
<proteinExistence type="predicted"/>
<accession>A0A562I9A0</accession>
<protein>
    <submittedName>
        <fullName evidence="2">Uncharacterized protein</fullName>
    </submittedName>
</protein>
<dbReference type="RefSeq" id="WP_170286427.1">
    <property type="nucleotide sequence ID" value="NZ_BAAATQ010000231.1"/>
</dbReference>
<organism evidence="2 3">
    <name type="scientific">Micromonospora olivasterospora</name>
    <dbReference type="NCBI Taxonomy" id="1880"/>
    <lineage>
        <taxon>Bacteria</taxon>
        <taxon>Bacillati</taxon>
        <taxon>Actinomycetota</taxon>
        <taxon>Actinomycetes</taxon>
        <taxon>Micromonosporales</taxon>
        <taxon>Micromonosporaceae</taxon>
        <taxon>Micromonospora</taxon>
    </lineage>
</organism>
<feature type="region of interest" description="Disordered" evidence="1">
    <location>
        <begin position="1"/>
        <end position="58"/>
    </location>
</feature>
<evidence type="ECO:0000313" key="2">
    <source>
        <dbReference type="EMBL" id="TWH67305.1"/>
    </source>
</evidence>
<evidence type="ECO:0000256" key="1">
    <source>
        <dbReference type="SAM" id="MobiDB-lite"/>
    </source>
</evidence>
<name>A0A562I9A0_MICOL</name>
<sequence length="58" mass="6580">MSEHPPKRTRRPWSTSPDVFHSNGRDGFTGDAKGGRTRGVSEHRPYPTPRPANRKDTH</sequence>
<evidence type="ECO:0000313" key="3">
    <source>
        <dbReference type="Proteomes" id="UP000319825"/>
    </source>
</evidence>
<reference evidence="2 3" key="1">
    <citation type="submission" date="2019-07" db="EMBL/GenBank/DDBJ databases">
        <title>R&amp;d 2014.</title>
        <authorList>
            <person name="Klenk H.-P."/>
        </authorList>
    </citation>
    <scope>NUCLEOTIDE SEQUENCE [LARGE SCALE GENOMIC DNA]</scope>
    <source>
        <strain evidence="2 3">DSM 43868</strain>
    </source>
</reference>